<dbReference type="InterPro" id="IPR002099">
    <property type="entry name" value="MutL/Mlh/PMS"/>
</dbReference>
<dbReference type="CDD" id="cd16926">
    <property type="entry name" value="HATPase_MutL-MLH-PMS-like"/>
    <property type="match status" value="1"/>
</dbReference>
<reference evidence="5" key="1">
    <citation type="submission" date="2015-06" db="EMBL/GenBank/DDBJ databases">
        <title>Expansion of signal transduction pathways in fungi by whole-genome duplication.</title>
        <authorList>
            <consortium name="DOE Joint Genome Institute"/>
            <person name="Corrochano L.M."/>
            <person name="Kuo A."/>
            <person name="Marcet-Houben M."/>
            <person name="Polaino S."/>
            <person name="Salamov A."/>
            <person name="Villalobos J.M."/>
            <person name="Alvarez M.I."/>
            <person name="Avalos J."/>
            <person name="Benito E.P."/>
            <person name="Benoit I."/>
            <person name="Burger G."/>
            <person name="Camino L.P."/>
            <person name="Canovas D."/>
            <person name="Cerda-Olmedo E."/>
            <person name="Cheng J.-F."/>
            <person name="Dominguez A."/>
            <person name="Elias M."/>
            <person name="Eslava A.P."/>
            <person name="Glaser F."/>
            <person name="Grimwood J."/>
            <person name="Gutierrez G."/>
            <person name="Heitman J."/>
            <person name="Henrissat B."/>
            <person name="Iturriaga E.A."/>
            <person name="Lang B.F."/>
            <person name="Lavin J.L."/>
            <person name="Lee S."/>
            <person name="Li W."/>
            <person name="Lindquist E."/>
            <person name="Lopez-Garcia S."/>
            <person name="Luque E.M."/>
            <person name="Marcos A.T."/>
            <person name="Martin J."/>
            <person name="McCluskey K."/>
            <person name="Medina H.R."/>
            <person name="Miralles-Duran A."/>
            <person name="Miyazaki A."/>
            <person name="Munoz-Torres E."/>
            <person name="Oguiza J.A."/>
            <person name="Ohm R."/>
            <person name="Olmedo M."/>
            <person name="Orejas M."/>
            <person name="Ortiz-Castellanos L."/>
            <person name="Pisabarro A.G."/>
            <person name="Rodriguez-Romero J."/>
            <person name="Ruiz-Herrera J."/>
            <person name="Ruiz-Vazquez R."/>
            <person name="Sanz C."/>
            <person name="Schackwitz W."/>
            <person name="Schmutz J."/>
            <person name="Shahriari M."/>
            <person name="Shelest E."/>
            <person name="Silva-Franco F."/>
            <person name="Soanes D."/>
            <person name="Syed K."/>
            <person name="Tagua V.G."/>
            <person name="Talbot N.J."/>
            <person name="Thon M."/>
            <person name="De vries R.P."/>
            <person name="Wiebenga A."/>
            <person name="Yadav J.S."/>
            <person name="Braun E.L."/>
            <person name="Baker S."/>
            <person name="Garre V."/>
            <person name="Horwitz B."/>
            <person name="Torres-Martinez S."/>
            <person name="Idnurm A."/>
            <person name="Herrera-Estrella A."/>
            <person name="Gabaldon T."/>
            <person name="Grigoriev I.V."/>
        </authorList>
    </citation>
    <scope>NUCLEOTIDE SEQUENCE [LARGE SCALE GENOMIC DNA]</scope>
    <source>
        <strain evidence="5">NRRL 1555(-)</strain>
    </source>
</reference>
<proteinExistence type="inferred from homology"/>
<dbReference type="GO" id="GO:0006298">
    <property type="term" value="P:mismatch repair"/>
    <property type="evidence" value="ECO:0007669"/>
    <property type="project" value="InterPro"/>
</dbReference>
<dbReference type="GO" id="GO:0032389">
    <property type="term" value="C:MutLalpha complex"/>
    <property type="evidence" value="ECO:0007669"/>
    <property type="project" value="TreeGrafter"/>
</dbReference>
<dbReference type="GO" id="GO:0140664">
    <property type="term" value="F:ATP-dependent DNA damage sensor activity"/>
    <property type="evidence" value="ECO:0007669"/>
    <property type="project" value="InterPro"/>
</dbReference>
<dbReference type="PROSITE" id="PS00058">
    <property type="entry name" value="DNA_MISMATCH_REPAIR_1"/>
    <property type="match status" value="1"/>
</dbReference>
<organism evidence="4 5">
    <name type="scientific">Phycomyces blakesleeanus (strain ATCC 8743b / DSM 1359 / FGSC 10004 / NBRC 33097 / NRRL 1555)</name>
    <dbReference type="NCBI Taxonomy" id="763407"/>
    <lineage>
        <taxon>Eukaryota</taxon>
        <taxon>Fungi</taxon>
        <taxon>Fungi incertae sedis</taxon>
        <taxon>Mucoromycota</taxon>
        <taxon>Mucoromycotina</taxon>
        <taxon>Mucoromycetes</taxon>
        <taxon>Mucorales</taxon>
        <taxon>Phycomycetaceae</taxon>
        <taxon>Phycomyces</taxon>
    </lineage>
</organism>
<evidence type="ECO:0000313" key="4">
    <source>
        <dbReference type="EMBL" id="OAD72208.1"/>
    </source>
</evidence>
<protein>
    <recommendedName>
        <fullName evidence="3">DNA mismatch repair protein S5 domain-containing protein</fullName>
    </recommendedName>
</protein>
<dbReference type="PANTHER" id="PTHR10073">
    <property type="entry name" value="DNA MISMATCH REPAIR PROTEIN MLH, PMS, MUTL"/>
    <property type="match status" value="1"/>
</dbReference>
<accession>A0A162N8Y0</accession>
<dbReference type="FunFam" id="3.30.565.10:FF:000014">
    <property type="entry name" value="Mismatch repair endonuclease pms1, putative"/>
    <property type="match status" value="1"/>
</dbReference>
<dbReference type="Gene3D" id="3.30.565.10">
    <property type="entry name" value="Histidine kinase-like ATPase, C-terminal domain"/>
    <property type="match status" value="1"/>
</dbReference>
<dbReference type="Proteomes" id="UP000077315">
    <property type="component" value="Unassembled WGS sequence"/>
</dbReference>
<dbReference type="PANTHER" id="PTHR10073:SF52">
    <property type="entry name" value="MISMATCH REPAIR ENDONUCLEASE PMS2"/>
    <property type="match status" value="1"/>
</dbReference>
<dbReference type="CDD" id="cd03484">
    <property type="entry name" value="MutL_Trans_hPMS_2_like"/>
    <property type="match status" value="1"/>
</dbReference>
<dbReference type="SMART" id="SM01340">
    <property type="entry name" value="DNA_mis_repair"/>
    <property type="match status" value="1"/>
</dbReference>
<dbReference type="InterPro" id="IPR013507">
    <property type="entry name" value="DNA_mismatch_S5_2-like"/>
</dbReference>
<sequence length="363" mass="40677">MARQLTAIDKQSIHKICSGQVVVDLSMTAKELLENSIDAQATNIELRFKQNGLGGLDVVDNGHGIDPSNYESLALKYYTSKLSKFEDLESVMTFGFRGEALSSLCSLAKLSVTTATKEQAPKGVHLEYNSDGRLIKKTTVVRSVGTTVHISKLFESLPVRHRELQRNIKQEFKKAMDLVQAYAIISKNVKIVAYNQASKVSSAPIIFTQGNATVRDNITDIFGVKVSSQTIPFAIDLKDYSLNEHKSLLNRPCIEGLVSKPQLGSGRSSKDRQYFFVNGRPCSLPKASYFNLILNNYILLIFFNEVYQRDVPTQYPFIIADLKLPPDRYDVNVSPDKRTIFLHEDNLIVQCVSVSKLLFYCGF</sequence>
<dbReference type="InterPro" id="IPR036890">
    <property type="entry name" value="HATPase_C_sf"/>
</dbReference>
<dbReference type="InParanoid" id="A0A162N8Y0"/>
<comment type="similarity">
    <text evidence="1">Belongs to the DNA mismatch repair MutL/HexB family.</text>
</comment>
<dbReference type="VEuPathDB" id="FungiDB:PHYBLDRAFT_114001"/>
<keyword evidence="5" id="KW-1185">Reference proteome</keyword>
<dbReference type="EMBL" id="KV440984">
    <property type="protein sequence ID" value="OAD72208.1"/>
    <property type="molecule type" value="Genomic_DNA"/>
</dbReference>
<dbReference type="Pfam" id="PF13589">
    <property type="entry name" value="HATPase_c_3"/>
    <property type="match status" value="1"/>
</dbReference>
<dbReference type="Pfam" id="PF01119">
    <property type="entry name" value="DNA_mis_repair"/>
    <property type="match status" value="1"/>
</dbReference>
<dbReference type="Gene3D" id="3.30.230.10">
    <property type="match status" value="1"/>
</dbReference>
<dbReference type="GO" id="GO:0016887">
    <property type="term" value="F:ATP hydrolysis activity"/>
    <property type="evidence" value="ECO:0007669"/>
    <property type="project" value="InterPro"/>
</dbReference>
<dbReference type="AlphaFoldDB" id="A0A162N8Y0"/>
<dbReference type="OrthoDB" id="10263226at2759"/>
<evidence type="ECO:0000313" key="5">
    <source>
        <dbReference type="Proteomes" id="UP000077315"/>
    </source>
</evidence>
<dbReference type="SUPFAM" id="SSF55874">
    <property type="entry name" value="ATPase domain of HSP90 chaperone/DNA topoisomerase II/histidine kinase"/>
    <property type="match status" value="1"/>
</dbReference>
<name>A0A162N8Y0_PHYB8</name>
<dbReference type="SUPFAM" id="SSF54211">
    <property type="entry name" value="Ribosomal protein S5 domain 2-like"/>
    <property type="match status" value="1"/>
</dbReference>
<evidence type="ECO:0000256" key="2">
    <source>
        <dbReference type="ARBA" id="ARBA00022763"/>
    </source>
</evidence>
<feature type="domain" description="DNA mismatch repair protein S5" evidence="3">
    <location>
        <begin position="218"/>
        <end position="359"/>
    </location>
</feature>
<dbReference type="InterPro" id="IPR014762">
    <property type="entry name" value="DNA_mismatch_repair_CS"/>
</dbReference>
<gene>
    <name evidence="4" type="ORF">PHYBLDRAFT_114001</name>
</gene>
<dbReference type="InterPro" id="IPR038973">
    <property type="entry name" value="MutL/Mlh/Pms-like"/>
</dbReference>
<dbReference type="GO" id="GO:0005524">
    <property type="term" value="F:ATP binding"/>
    <property type="evidence" value="ECO:0007669"/>
    <property type="project" value="InterPro"/>
</dbReference>
<keyword evidence="2" id="KW-0227">DNA damage</keyword>
<dbReference type="InterPro" id="IPR014721">
    <property type="entry name" value="Ribsml_uS5_D2-typ_fold_subgr"/>
</dbReference>
<evidence type="ECO:0000256" key="1">
    <source>
        <dbReference type="ARBA" id="ARBA00006082"/>
    </source>
</evidence>
<dbReference type="InterPro" id="IPR020568">
    <property type="entry name" value="Ribosomal_Su5_D2-typ_SF"/>
</dbReference>
<dbReference type="RefSeq" id="XP_018290248.1">
    <property type="nucleotide sequence ID" value="XM_018428367.1"/>
</dbReference>
<dbReference type="GeneID" id="28989273"/>
<evidence type="ECO:0000259" key="3">
    <source>
        <dbReference type="SMART" id="SM01340"/>
    </source>
</evidence>
<dbReference type="NCBIfam" id="TIGR00585">
    <property type="entry name" value="mutl"/>
    <property type="match status" value="1"/>
</dbReference>
<dbReference type="STRING" id="763407.A0A162N8Y0"/>
<dbReference type="GO" id="GO:0030983">
    <property type="term" value="F:mismatched DNA binding"/>
    <property type="evidence" value="ECO:0007669"/>
    <property type="project" value="InterPro"/>
</dbReference>